<dbReference type="Pfam" id="PF01339">
    <property type="entry name" value="CheB_methylest"/>
    <property type="match status" value="1"/>
</dbReference>
<evidence type="ECO:0000256" key="1">
    <source>
        <dbReference type="ARBA" id="ARBA00022801"/>
    </source>
</evidence>
<feature type="non-terminal residue" evidence="6">
    <location>
        <position position="401"/>
    </location>
</feature>
<feature type="active site" evidence="4">
    <location>
        <position position="133"/>
    </location>
</feature>
<dbReference type="RefSeq" id="WP_135499360.1">
    <property type="nucleotide sequence ID" value="NZ_SRLD01000049.1"/>
</dbReference>
<dbReference type="PROSITE" id="PS50122">
    <property type="entry name" value="CHEB"/>
    <property type="match status" value="1"/>
</dbReference>
<dbReference type="GO" id="GO:0006935">
    <property type="term" value="P:chemotaxis"/>
    <property type="evidence" value="ECO:0007669"/>
    <property type="project" value="UniProtKB-UniRule"/>
</dbReference>
<reference evidence="6 7" key="1">
    <citation type="submission" date="2019-04" db="EMBL/GenBank/DDBJ databases">
        <authorList>
            <person name="Feng G."/>
            <person name="Zhang J."/>
            <person name="Zhu H."/>
        </authorList>
    </citation>
    <scope>NUCLEOTIDE SEQUENCE [LARGE SCALE GENOMIC DNA]</scope>
    <source>
        <strain evidence="6 7">JCM 17223</strain>
    </source>
</reference>
<comment type="caution">
    <text evidence="6">The sequence shown here is derived from an EMBL/GenBank/DDBJ whole genome shotgun (WGS) entry which is preliminary data.</text>
</comment>
<dbReference type="InterPro" id="IPR000673">
    <property type="entry name" value="Sig_transdc_resp-reg_Me-estase"/>
</dbReference>
<keyword evidence="1 4" id="KW-0378">Hydrolase</keyword>
<evidence type="ECO:0000256" key="2">
    <source>
        <dbReference type="ARBA" id="ARBA00039140"/>
    </source>
</evidence>
<feature type="active site" evidence="4">
    <location>
        <position position="13"/>
    </location>
</feature>
<keyword evidence="7" id="KW-1185">Reference proteome</keyword>
<dbReference type="OrthoDB" id="1524092at2"/>
<accession>A0A4Z0PFD0</accession>
<dbReference type="PANTHER" id="PTHR42872">
    <property type="entry name" value="PROTEIN-GLUTAMATE METHYLESTERASE/PROTEIN-GLUTAMINE GLUTAMINASE"/>
    <property type="match status" value="1"/>
</dbReference>
<dbReference type="PIRSF" id="PIRSF036461">
    <property type="entry name" value="Chmtx_methlestr"/>
    <property type="match status" value="1"/>
</dbReference>
<sequence>MQHPFHVIVIGTSAGGMPALCQLVARLPADLPAAVLIVQHFAPDSSGQHLIDRLARNTPLRCRLPVNGEEVTPGTLYLAPPDRHMLLKDGVVLITKGPHENHYRPAADALFRSAAAYYGPNATGVVLTGMLHDGTAGLELIKRAGGRAVVQDPLEAEFPSMPESALSNVAIDHVVPLLEMGALLRQLVQTPVASLEAIPEDIQQEAAIAERVVGTIEEINQLGTSIPMSCPDCGGSLWELKSGKVLRYRCHTGHSYTGDFLLQRTQHGLEESLWVALRMLEERKNLLTNMGSRMLGSMSVQQEERVGEIKTHINRLREFLLSGSNEAINGYGGGHNNPVGSLAQSSFGSGSGSDERIPDLEPIQIGIIFGYGNDSRIHHFRCLVGASAAAAAGAYPEGSSP</sequence>
<proteinExistence type="predicted"/>
<feature type="active site" evidence="4">
    <location>
        <position position="40"/>
    </location>
</feature>
<name>A0A4Z0PFD0_9BACT</name>
<dbReference type="EMBL" id="SRLD01000049">
    <property type="protein sequence ID" value="TGE13848.1"/>
    <property type="molecule type" value="Genomic_DNA"/>
</dbReference>
<dbReference type="PANTHER" id="PTHR42872:SF6">
    <property type="entry name" value="PROTEIN-GLUTAMATE METHYLESTERASE_PROTEIN-GLUTAMINE GLUTAMINASE"/>
    <property type="match status" value="1"/>
</dbReference>
<dbReference type="EC" id="3.1.1.61" evidence="2"/>
<protein>
    <recommendedName>
        <fullName evidence="2">protein-glutamate methylesterase</fullName>
        <ecNumber evidence="2">3.1.1.61</ecNumber>
    </recommendedName>
</protein>
<comment type="catalytic activity">
    <reaction evidence="3">
        <text>[protein]-L-glutamate 5-O-methyl ester + H2O = L-glutamyl-[protein] + methanol + H(+)</text>
        <dbReference type="Rhea" id="RHEA:23236"/>
        <dbReference type="Rhea" id="RHEA-COMP:10208"/>
        <dbReference type="Rhea" id="RHEA-COMP:10311"/>
        <dbReference type="ChEBI" id="CHEBI:15377"/>
        <dbReference type="ChEBI" id="CHEBI:15378"/>
        <dbReference type="ChEBI" id="CHEBI:17790"/>
        <dbReference type="ChEBI" id="CHEBI:29973"/>
        <dbReference type="ChEBI" id="CHEBI:82795"/>
        <dbReference type="EC" id="3.1.1.61"/>
    </reaction>
</comment>
<evidence type="ECO:0000313" key="7">
    <source>
        <dbReference type="Proteomes" id="UP000297739"/>
    </source>
</evidence>
<dbReference type="Proteomes" id="UP000297739">
    <property type="component" value="Unassembled WGS sequence"/>
</dbReference>
<evidence type="ECO:0000256" key="4">
    <source>
        <dbReference type="PROSITE-ProRule" id="PRU00050"/>
    </source>
</evidence>
<dbReference type="GO" id="GO:0005737">
    <property type="term" value="C:cytoplasm"/>
    <property type="evidence" value="ECO:0007669"/>
    <property type="project" value="InterPro"/>
</dbReference>
<dbReference type="CDD" id="cd16433">
    <property type="entry name" value="CheB"/>
    <property type="match status" value="1"/>
</dbReference>
<evidence type="ECO:0000256" key="3">
    <source>
        <dbReference type="ARBA" id="ARBA00048267"/>
    </source>
</evidence>
<evidence type="ECO:0000313" key="6">
    <source>
        <dbReference type="EMBL" id="TGE13848.1"/>
    </source>
</evidence>
<keyword evidence="4" id="KW-0145">Chemotaxis</keyword>
<dbReference type="InterPro" id="IPR035909">
    <property type="entry name" value="CheB_C"/>
</dbReference>
<dbReference type="Gene3D" id="3.40.50.180">
    <property type="entry name" value="Methylesterase CheB, C-terminal domain"/>
    <property type="match status" value="1"/>
</dbReference>
<dbReference type="InterPro" id="IPR011247">
    <property type="entry name" value="Chemotax_prot-Glu_Me-esterase"/>
</dbReference>
<evidence type="ECO:0000259" key="5">
    <source>
        <dbReference type="PROSITE" id="PS50122"/>
    </source>
</evidence>
<dbReference type="GO" id="GO:0000156">
    <property type="term" value="F:phosphorelay response regulator activity"/>
    <property type="evidence" value="ECO:0007669"/>
    <property type="project" value="InterPro"/>
</dbReference>
<dbReference type="SUPFAM" id="SSF52738">
    <property type="entry name" value="Methylesterase CheB, C-terminal domain"/>
    <property type="match status" value="1"/>
</dbReference>
<gene>
    <name evidence="6" type="ORF">E5J99_18795</name>
</gene>
<dbReference type="AlphaFoldDB" id="A0A4Z0PFD0"/>
<feature type="domain" description="CheB-type methylesterase" evidence="5">
    <location>
        <begin position="4"/>
        <end position="191"/>
    </location>
</feature>
<dbReference type="GO" id="GO:0008984">
    <property type="term" value="F:protein-glutamate methylesterase activity"/>
    <property type="evidence" value="ECO:0007669"/>
    <property type="project" value="UniProtKB-EC"/>
</dbReference>
<organism evidence="6 7">
    <name type="scientific">Hymenobacter elongatus</name>
    <dbReference type="NCBI Taxonomy" id="877208"/>
    <lineage>
        <taxon>Bacteria</taxon>
        <taxon>Pseudomonadati</taxon>
        <taxon>Bacteroidota</taxon>
        <taxon>Cytophagia</taxon>
        <taxon>Cytophagales</taxon>
        <taxon>Hymenobacteraceae</taxon>
        <taxon>Hymenobacter</taxon>
    </lineage>
</organism>